<gene>
    <name evidence="1" type="ORF">ElyMa_006008700</name>
</gene>
<name>A0AAV4GI64_9GAST</name>
<dbReference type="Proteomes" id="UP000762676">
    <property type="component" value="Unassembled WGS sequence"/>
</dbReference>
<comment type="caution">
    <text evidence="1">The sequence shown here is derived from an EMBL/GenBank/DDBJ whole genome shotgun (WGS) entry which is preliminary data.</text>
</comment>
<protein>
    <submittedName>
        <fullName evidence="1">Uncharacterized protein</fullName>
    </submittedName>
</protein>
<dbReference type="EMBL" id="BMAT01012059">
    <property type="protein sequence ID" value="GFR84735.1"/>
    <property type="molecule type" value="Genomic_DNA"/>
</dbReference>
<evidence type="ECO:0000313" key="1">
    <source>
        <dbReference type="EMBL" id="GFR84735.1"/>
    </source>
</evidence>
<evidence type="ECO:0000313" key="2">
    <source>
        <dbReference type="Proteomes" id="UP000762676"/>
    </source>
</evidence>
<dbReference type="AlphaFoldDB" id="A0AAV4GI64"/>
<reference evidence="1 2" key="1">
    <citation type="journal article" date="2021" name="Elife">
        <title>Chloroplast acquisition without the gene transfer in kleptoplastic sea slugs, Plakobranchus ocellatus.</title>
        <authorList>
            <person name="Maeda T."/>
            <person name="Takahashi S."/>
            <person name="Yoshida T."/>
            <person name="Shimamura S."/>
            <person name="Takaki Y."/>
            <person name="Nagai Y."/>
            <person name="Toyoda A."/>
            <person name="Suzuki Y."/>
            <person name="Arimoto A."/>
            <person name="Ishii H."/>
            <person name="Satoh N."/>
            <person name="Nishiyama T."/>
            <person name="Hasebe M."/>
            <person name="Maruyama T."/>
            <person name="Minagawa J."/>
            <person name="Obokata J."/>
            <person name="Shigenobu S."/>
        </authorList>
    </citation>
    <scope>NUCLEOTIDE SEQUENCE [LARGE SCALE GENOMIC DNA]</scope>
</reference>
<proteinExistence type="predicted"/>
<organism evidence="1 2">
    <name type="scientific">Elysia marginata</name>
    <dbReference type="NCBI Taxonomy" id="1093978"/>
    <lineage>
        <taxon>Eukaryota</taxon>
        <taxon>Metazoa</taxon>
        <taxon>Spiralia</taxon>
        <taxon>Lophotrochozoa</taxon>
        <taxon>Mollusca</taxon>
        <taxon>Gastropoda</taxon>
        <taxon>Heterobranchia</taxon>
        <taxon>Euthyneura</taxon>
        <taxon>Panpulmonata</taxon>
        <taxon>Sacoglossa</taxon>
        <taxon>Placobranchoidea</taxon>
        <taxon>Plakobranchidae</taxon>
        <taxon>Elysia</taxon>
    </lineage>
</organism>
<accession>A0AAV4GI64</accession>
<sequence length="76" mass="8439">MKRRSLFHIDFNKPVGGEPCDSRCQCGRGFEKRRYNSTNLTTAGSTVDVYPSGDDDNDADRVHCNGVVGGEVENMR</sequence>
<keyword evidence="2" id="KW-1185">Reference proteome</keyword>